<dbReference type="EMBL" id="JJMT01000036">
    <property type="protein sequence ID" value="KEO42986.1"/>
    <property type="molecule type" value="Genomic_DNA"/>
</dbReference>
<evidence type="ECO:0000259" key="9">
    <source>
        <dbReference type="Pfam" id="PF12704"/>
    </source>
</evidence>
<accession>A0A074ITV5</accession>
<evidence type="ECO:0000313" key="10">
    <source>
        <dbReference type="EMBL" id="KEO42986.1"/>
    </source>
</evidence>
<dbReference type="Pfam" id="PF12704">
    <property type="entry name" value="MacB_PCD"/>
    <property type="match status" value="1"/>
</dbReference>
<feature type="transmembrane region" description="Helical" evidence="7">
    <location>
        <begin position="748"/>
        <end position="770"/>
    </location>
</feature>
<protein>
    <submittedName>
        <fullName evidence="10">ABC transporter permease</fullName>
    </submittedName>
</protein>
<evidence type="ECO:0000256" key="3">
    <source>
        <dbReference type="ARBA" id="ARBA00022692"/>
    </source>
</evidence>
<keyword evidence="5 7" id="KW-0472">Membrane</keyword>
<evidence type="ECO:0000256" key="4">
    <source>
        <dbReference type="ARBA" id="ARBA00022989"/>
    </source>
</evidence>
<feature type="transmembrane region" description="Helical" evidence="7">
    <location>
        <begin position="437"/>
        <end position="462"/>
    </location>
</feature>
<feature type="transmembrane region" description="Helical" evidence="7">
    <location>
        <begin position="515"/>
        <end position="535"/>
    </location>
</feature>
<evidence type="ECO:0000256" key="7">
    <source>
        <dbReference type="SAM" id="Phobius"/>
    </source>
</evidence>
<dbReference type="InterPro" id="IPR003838">
    <property type="entry name" value="ABC3_permease_C"/>
</dbReference>
<comment type="subcellular location">
    <subcellularLocation>
        <location evidence="1">Cell membrane</location>
        <topology evidence="1">Multi-pass membrane protein</topology>
    </subcellularLocation>
</comment>
<evidence type="ECO:0000313" key="11">
    <source>
        <dbReference type="Proteomes" id="UP000027855"/>
    </source>
</evidence>
<organism evidence="10 11">
    <name type="scientific">Streptococcus salivarius</name>
    <dbReference type="NCBI Taxonomy" id="1304"/>
    <lineage>
        <taxon>Bacteria</taxon>
        <taxon>Bacillati</taxon>
        <taxon>Bacillota</taxon>
        <taxon>Bacilli</taxon>
        <taxon>Lactobacillales</taxon>
        <taxon>Streptococcaceae</taxon>
        <taxon>Streptococcus</taxon>
    </lineage>
</organism>
<dbReference type="GO" id="GO:0005886">
    <property type="term" value="C:plasma membrane"/>
    <property type="evidence" value="ECO:0007669"/>
    <property type="project" value="UniProtKB-SubCell"/>
</dbReference>
<dbReference type="Pfam" id="PF02687">
    <property type="entry name" value="FtsX"/>
    <property type="match status" value="2"/>
</dbReference>
<feature type="transmembrane region" description="Helical" evidence="7">
    <location>
        <begin position="349"/>
        <end position="370"/>
    </location>
</feature>
<feature type="transmembrane region" description="Helical" evidence="7">
    <location>
        <begin position="842"/>
        <end position="863"/>
    </location>
</feature>
<feature type="domain" description="ABC3 transporter permease C-terminal" evidence="8">
    <location>
        <begin position="348"/>
        <end position="465"/>
    </location>
</feature>
<evidence type="ECO:0000256" key="2">
    <source>
        <dbReference type="ARBA" id="ARBA00022475"/>
    </source>
</evidence>
<dbReference type="AlphaFoldDB" id="A0A074ITV5"/>
<proteinExistence type="predicted"/>
<evidence type="ECO:0000256" key="5">
    <source>
        <dbReference type="ARBA" id="ARBA00023136"/>
    </source>
</evidence>
<reference evidence="10 11" key="1">
    <citation type="submission" date="2014-04" db="EMBL/GenBank/DDBJ databases">
        <title>Variable characteristics of bacteriocin-producing Streptococcus salivarius strains isolated from Malaysian subjects.</title>
        <authorList>
            <person name="Philip K."/>
            <person name="Barbour A."/>
        </authorList>
    </citation>
    <scope>NUCLEOTIDE SEQUENCE [LARGE SCALE GENOMIC DNA]</scope>
    <source>
        <strain evidence="10 11">NU10</strain>
    </source>
</reference>
<dbReference type="InterPro" id="IPR038766">
    <property type="entry name" value="Membrane_comp_ABC_pdt"/>
</dbReference>
<dbReference type="Proteomes" id="UP000027855">
    <property type="component" value="Unassembled WGS sequence"/>
</dbReference>
<feature type="domain" description="ABC3 transporter permease C-terminal" evidence="8">
    <location>
        <begin position="754"/>
        <end position="859"/>
    </location>
</feature>
<feature type="domain" description="MacB-like periplasmic core" evidence="9">
    <location>
        <begin position="516"/>
        <end position="709"/>
    </location>
</feature>
<evidence type="ECO:0000256" key="6">
    <source>
        <dbReference type="SAM" id="Coils"/>
    </source>
</evidence>
<dbReference type="InterPro" id="IPR025857">
    <property type="entry name" value="MacB_PCD"/>
</dbReference>
<keyword evidence="2" id="KW-1003">Cell membrane</keyword>
<evidence type="ECO:0000256" key="1">
    <source>
        <dbReference type="ARBA" id="ARBA00004651"/>
    </source>
</evidence>
<dbReference type="PANTHER" id="PTHR30287:SF1">
    <property type="entry name" value="INNER MEMBRANE PROTEIN"/>
    <property type="match status" value="1"/>
</dbReference>
<feature type="coiled-coil region" evidence="6">
    <location>
        <begin position="255"/>
        <end position="310"/>
    </location>
</feature>
<feature type="transmembrane region" description="Helical" evidence="7">
    <location>
        <begin position="804"/>
        <end position="822"/>
    </location>
</feature>
<feature type="transmembrane region" description="Helical" evidence="7">
    <location>
        <begin position="394"/>
        <end position="417"/>
    </location>
</feature>
<sequence>MKKTTYWKDVWRTFVASKGRMLSIALLMALGSFALIGLKVTSPNMKKTGEHFFKTHQTADLSLISTYSINQTDQDRLNTIKKKNVDIEYGYFKDAVVKGTNTAFRIFSKPKKISTYDLIEGKLPTKDGEIALSSTYKEEYSVGDKINFSEPVDSSGQKQLKEQTYTITGFVNSSELLSRNRLGNASAGTGKLDGYAIVPETNFTSNDYMIARIRYKDLENVSPFSEEYANKISERKAELKKLFKDEPEKRLTEIKSQSQAQITQAKQELETALAQTQQMATSNAAEAASVKEATTKIEAKQKELEESQAMVDNLPAPSYQFYSRREIPGSEGYVAYESNINIIHDVSNIFPVALYFMAALVTFVTMGRFVEEERGKAGIFNALGYSNSRIIHKFVIYGLITSITGTTAGVITGHTLLPILIHNTYKSDLQLPAFELHFYLGLTLVAFLLGLLSAVLPAFVVAKKELWEKPSQLLLPKPPRAGAKIVLERITPLWNRLSFTEKVTMRNIFRYKQRMFMTLFGVAGSIALLFAGLGIRSSVSNLNQQQFEDIIHYDMIVAKQPNASSALDEELTKLLDSKDVKEYLNVHFETLQKIAGTNKDTQEISTLVFNDRDEKLIDSYVSLHDRDRNKTLKLSNEGAIISEKMAKLLNLKVGDTITVQNSQDESVKIKIAGITEMYMGHFLFMNASYYQKAFGTPSVNNANLVTLAEPTKQNVENMAAKFINLPNVYGVVQNNNLKLQISTMVNSLTQVIGILITVSILLAVVVLYNLTNINVSERIHELSTVKVLGFYNNEVSLYIYRETIYLSIIGIFVGFGLGQALHQYMVSIIPPDRIMFDPSIGLATYLLPAVLIGFILIILGFVVNKRLAKLNMLEALSSVE</sequence>
<keyword evidence="6" id="KW-0175">Coiled coil</keyword>
<gene>
    <name evidence="10" type="ORF">DL07_07995</name>
</gene>
<evidence type="ECO:0000259" key="8">
    <source>
        <dbReference type="Pfam" id="PF02687"/>
    </source>
</evidence>
<comment type="caution">
    <text evidence="10">The sequence shown here is derived from an EMBL/GenBank/DDBJ whole genome shotgun (WGS) entry which is preliminary data.</text>
</comment>
<keyword evidence="3 7" id="KW-0812">Transmembrane</keyword>
<dbReference type="RefSeq" id="WP_037604074.1">
    <property type="nucleotide sequence ID" value="NZ_JADPCF010000002.1"/>
</dbReference>
<dbReference type="PANTHER" id="PTHR30287">
    <property type="entry name" value="MEMBRANE COMPONENT OF PREDICTED ABC SUPERFAMILY METABOLITE UPTAKE TRANSPORTER"/>
    <property type="match status" value="1"/>
</dbReference>
<keyword evidence="4 7" id="KW-1133">Transmembrane helix</keyword>
<name>A0A074ITV5_STRSL</name>